<dbReference type="Proteomes" id="UP001431209">
    <property type="component" value="Unassembled WGS sequence"/>
</dbReference>
<comment type="caution">
    <text evidence="2">The sequence shown here is derived from an EMBL/GenBank/DDBJ whole genome shotgun (WGS) entry which is preliminary data.</text>
</comment>
<dbReference type="PANTHER" id="PTHR12673:SF159">
    <property type="entry name" value="LD03170P"/>
    <property type="match status" value="1"/>
</dbReference>
<evidence type="ECO:0000259" key="1">
    <source>
        <dbReference type="PROSITE" id="PS50010"/>
    </source>
</evidence>
<evidence type="ECO:0000313" key="2">
    <source>
        <dbReference type="EMBL" id="KAL0482276.1"/>
    </source>
</evidence>
<dbReference type="GO" id="GO:0005737">
    <property type="term" value="C:cytoplasm"/>
    <property type="evidence" value="ECO:0007669"/>
    <property type="project" value="TreeGrafter"/>
</dbReference>
<dbReference type="CDD" id="cd00160">
    <property type="entry name" value="RhoGEF"/>
    <property type="match status" value="1"/>
</dbReference>
<dbReference type="Pfam" id="PF00621">
    <property type="entry name" value="RhoGEF"/>
    <property type="match status" value="1"/>
</dbReference>
<dbReference type="SMART" id="SM00325">
    <property type="entry name" value="RhoGEF"/>
    <property type="match status" value="1"/>
</dbReference>
<evidence type="ECO:0000313" key="3">
    <source>
        <dbReference type="Proteomes" id="UP001431209"/>
    </source>
</evidence>
<dbReference type="Gene3D" id="2.30.29.30">
    <property type="entry name" value="Pleckstrin-homology domain (PH domain)/Phosphotyrosine-binding domain (PTB)"/>
    <property type="match status" value="1"/>
</dbReference>
<accession>A0AAW2YXQ5</accession>
<dbReference type="PROSITE" id="PS50010">
    <property type="entry name" value="DH_2"/>
    <property type="match status" value="1"/>
</dbReference>
<proteinExistence type="predicted"/>
<dbReference type="InterPro" id="IPR000219">
    <property type="entry name" value="DH_dom"/>
</dbReference>
<sequence length="511" mass="58898">MSTCAKPPTVTSLAIKRLQQLIYDEDTKTQQVVTASPTDPMSYTVSLITRRATTPLPTLSEEEIETITATEMDLNRVPTRTRRLTKQMIQNQKSMAEDELNRIMNFDDGDRLIQDRILVLEEIISSERAYVQFLDLLYDMYYAPLCEGKPDKYKRDDGDVPGISEDAKDLMFPPNFTTIANINKKFLEKLEERWESYSDIPYFITIGDIYAEMAPFLKVYVSFVTNFERSVKFIKKHRQSNPQFDLWLDRRKKHPDSNGLDLMSLLIMPVQRVPRYPILINALLDKTNVGHLDYNLLREAGDAVSSVAEYQNARVRESKNCRRVHQISKKCKMNSIVSPSRRIIKEGRVVVRNSPMSAYLFNDLLVLDPNDKRGQFQIEVFSLIDCFIAGGDEYSVTLSITESESTSEIEIHTETYEDKQQWFSTLTNVLSALRFKENDLIIRHVDDPGEVSTVSRSARSNSMLRQKLNVRSPESDWTLTTPRLKSGSSISNPRRFSITRLSFFNEDDDLL</sequence>
<dbReference type="AlphaFoldDB" id="A0AAW2YXQ5"/>
<dbReference type="PANTHER" id="PTHR12673">
    <property type="entry name" value="FACIOGENITAL DYSPLASIA PROTEIN"/>
    <property type="match status" value="1"/>
</dbReference>
<dbReference type="GO" id="GO:0005085">
    <property type="term" value="F:guanyl-nucleotide exchange factor activity"/>
    <property type="evidence" value="ECO:0007669"/>
    <property type="project" value="InterPro"/>
</dbReference>
<dbReference type="InterPro" id="IPR035899">
    <property type="entry name" value="DBL_dom_sf"/>
</dbReference>
<dbReference type="SUPFAM" id="SSF50729">
    <property type="entry name" value="PH domain-like"/>
    <property type="match status" value="1"/>
</dbReference>
<organism evidence="2 3">
    <name type="scientific">Acrasis kona</name>
    <dbReference type="NCBI Taxonomy" id="1008807"/>
    <lineage>
        <taxon>Eukaryota</taxon>
        <taxon>Discoba</taxon>
        <taxon>Heterolobosea</taxon>
        <taxon>Tetramitia</taxon>
        <taxon>Eutetramitia</taxon>
        <taxon>Acrasidae</taxon>
        <taxon>Acrasis</taxon>
    </lineage>
</organism>
<reference evidence="2 3" key="1">
    <citation type="submission" date="2024-03" db="EMBL/GenBank/DDBJ databases">
        <title>The Acrasis kona genome and developmental transcriptomes reveal deep origins of eukaryotic multicellular pathways.</title>
        <authorList>
            <person name="Sheikh S."/>
            <person name="Fu C.-J."/>
            <person name="Brown M.W."/>
            <person name="Baldauf S.L."/>
        </authorList>
    </citation>
    <scope>NUCLEOTIDE SEQUENCE [LARGE SCALE GENOMIC DNA]</scope>
    <source>
        <strain evidence="2 3">ATCC MYA-3509</strain>
    </source>
</reference>
<dbReference type="InterPro" id="IPR051092">
    <property type="entry name" value="FYVE_RhoGEF_PH"/>
</dbReference>
<feature type="domain" description="DH" evidence="1">
    <location>
        <begin position="115"/>
        <end position="314"/>
    </location>
</feature>
<name>A0AAW2YXQ5_9EUKA</name>
<dbReference type="EMBL" id="JAOPGA020000837">
    <property type="protein sequence ID" value="KAL0482276.1"/>
    <property type="molecule type" value="Genomic_DNA"/>
</dbReference>
<dbReference type="Gene3D" id="1.20.900.10">
    <property type="entry name" value="Dbl homology (DH) domain"/>
    <property type="match status" value="1"/>
</dbReference>
<dbReference type="SUPFAM" id="SSF48065">
    <property type="entry name" value="DBL homology domain (DH-domain)"/>
    <property type="match status" value="1"/>
</dbReference>
<gene>
    <name evidence="2" type="ORF">AKO1_013007</name>
</gene>
<keyword evidence="3" id="KW-1185">Reference proteome</keyword>
<dbReference type="InterPro" id="IPR011993">
    <property type="entry name" value="PH-like_dom_sf"/>
</dbReference>
<protein>
    <recommendedName>
        <fullName evidence="1">DH domain-containing protein</fullName>
    </recommendedName>
</protein>